<dbReference type="InterPro" id="IPR002498">
    <property type="entry name" value="PInositol-4-P-4/5-kinase_core"/>
</dbReference>
<dbReference type="Gene3D" id="3.30.800.10">
    <property type="entry name" value="Phosphatidylinositol Phosphate Kinase II Beta"/>
    <property type="match status" value="1"/>
</dbReference>
<dbReference type="PROSITE" id="PS51455">
    <property type="entry name" value="PIPK"/>
    <property type="match status" value="1"/>
</dbReference>
<feature type="region of interest" description="Disordered" evidence="2">
    <location>
        <begin position="268"/>
        <end position="291"/>
    </location>
</feature>
<evidence type="ECO:0000256" key="1">
    <source>
        <dbReference type="PROSITE-ProRule" id="PRU00781"/>
    </source>
</evidence>
<dbReference type="PANTHER" id="PTHR23086">
    <property type="entry name" value="PHOSPHATIDYLINOSITOL-4-PHOSPHATE 5-KINASE"/>
    <property type="match status" value="1"/>
</dbReference>
<organism evidence="4 5">
    <name type="scientific">Cladosporium halotolerans</name>
    <dbReference type="NCBI Taxonomy" id="1052096"/>
    <lineage>
        <taxon>Eukaryota</taxon>
        <taxon>Fungi</taxon>
        <taxon>Dikarya</taxon>
        <taxon>Ascomycota</taxon>
        <taxon>Pezizomycotina</taxon>
        <taxon>Dothideomycetes</taxon>
        <taxon>Dothideomycetidae</taxon>
        <taxon>Cladosporiales</taxon>
        <taxon>Cladosporiaceae</taxon>
        <taxon>Cladosporium</taxon>
    </lineage>
</organism>
<evidence type="ECO:0000256" key="2">
    <source>
        <dbReference type="SAM" id="MobiDB-lite"/>
    </source>
</evidence>
<dbReference type="Pfam" id="PF01504">
    <property type="entry name" value="PIP5K"/>
    <property type="match status" value="1"/>
</dbReference>
<gene>
    <name evidence="4" type="ORF">WHR41_06788</name>
</gene>
<protein>
    <recommendedName>
        <fullName evidence="3">PIPK domain-containing protein</fullName>
    </recommendedName>
</protein>
<keyword evidence="1" id="KW-0808">Transferase</keyword>
<feature type="region of interest" description="Disordered" evidence="2">
    <location>
        <begin position="63"/>
        <end position="85"/>
    </location>
</feature>
<dbReference type="GO" id="GO:0046854">
    <property type="term" value="P:phosphatidylinositol phosphate biosynthetic process"/>
    <property type="evidence" value="ECO:0007669"/>
    <property type="project" value="TreeGrafter"/>
</dbReference>
<proteinExistence type="predicted"/>
<dbReference type="Proteomes" id="UP000803884">
    <property type="component" value="Unassembled WGS sequence"/>
</dbReference>
<comment type="caution">
    <text evidence="4">The sequence shown here is derived from an EMBL/GenBank/DDBJ whole genome shotgun (WGS) entry which is preliminary data.</text>
</comment>
<keyword evidence="1" id="KW-0547">Nucleotide-binding</keyword>
<sequence length="363" mass="40539">MSANEAIAASICESITGEHDEDNPSFTQTLSNYFNTSKLIFTRAHEDQFKSLRQQWEIGEDDYRASFTPPNNSDDGKTNDDSNNNALVSIGDMGYSGSTFFTTADGKYLIKSVPRHFEHSFFRDELLVPYADHMRANRNSLLVRITDFLEAQRSVGATLGLAPSHHLVMENTKFGEAADKRDDTEWKTWDLKPMSYFYPERDVAGGALSSDETKEKLADGFEGKIVHSIDAAAEFRATLQKDTALLAQCNAVDYSLFLVRIPATAESKEEDGGLPDVPVEPPLVPPGPPSWKTGVRSADGKYVYRAAVLDFFWAKHKVHAQAMTGLINTYNVVDRQGPMSVTTTSEEYRERFLKMCDEMVEVA</sequence>
<feature type="compositionally biased region" description="Pro residues" evidence="2">
    <location>
        <begin position="278"/>
        <end position="289"/>
    </location>
</feature>
<name>A0AB34KKI0_9PEZI</name>
<dbReference type="InterPro" id="IPR027484">
    <property type="entry name" value="PInositol-4-P-5-kinase_N"/>
</dbReference>
<dbReference type="GO" id="GO:0016308">
    <property type="term" value="F:1-phosphatidylinositol-4-phosphate 5-kinase activity"/>
    <property type="evidence" value="ECO:0007669"/>
    <property type="project" value="TreeGrafter"/>
</dbReference>
<dbReference type="SMART" id="SM00330">
    <property type="entry name" value="PIPKc"/>
    <property type="match status" value="1"/>
</dbReference>
<accession>A0AB34KKI0</accession>
<reference evidence="4 5" key="1">
    <citation type="journal article" date="2020" name="Microbiol. Resour. Announc.">
        <title>Draft Genome Sequence of a Cladosporium Species Isolated from the Mesophotic Ascidian Didemnum maculosum.</title>
        <authorList>
            <person name="Gioti A."/>
            <person name="Siaperas R."/>
            <person name="Nikolaivits E."/>
            <person name="Le Goff G."/>
            <person name="Ouazzani J."/>
            <person name="Kotoulas G."/>
            <person name="Topakas E."/>
        </authorList>
    </citation>
    <scope>NUCLEOTIDE SEQUENCE [LARGE SCALE GENOMIC DNA]</scope>
    <source>
        <strain evidence="4 5">TM138-S3</strain>
    </source>
</reference>
<dbReference type="PANTHER" id="PTHR23086:SF126">
    <property type="entry name" value="PIPK DOMAIN-CONTAINING PROTEIN"/>
    <property type="match status" value="1"/>
</dbReference>
<evidence type="ECO:0000313" key="5">
    <source>
        <dbReference type="Proteomes" id="UP000803884"/>
    </source>
</evidence>
<feature type="domain" description="PIPK" evidence="3">
    <location>
        <begin position="1"/>
        <end position="360"/>
    </location>
</feature>
<dbReference type="GO" id="GO:0005886">
    <property type="term" value="C:plasma membrane"/>
    <property type="evidence" value="ECO:0007669"/>
    <property type="project" value="TreeGrafter"/>
</dbReference>
<dbReference type="RefSeq" id="XP_069227363.1">
    <property type="nucleotide sequence ID" value="XM_069375393.1"/>
</dbReference>
<dbReference type="InterPro" id="IPR023610">
    <property type="entry name" value="PInositol-4/5-P-5/4-kinase"/>
</dbReference>
<dbReference type="EMBL" id="JAAQHG020000027">
    <property type="protein sequence ID" value="KAL1584257.1"/>
    <property type="molecule type" value="Genomic_DNA"/>
</dbReference>
<evidence type="ECO:0000313" key="4">
    <source>
        <dbReference type="EMBL" id="KAL1584257.1"/>
    </source>
</evidence>
<keyword evidence="1" id="KW-0418">Kinase</keyword>
<dbReference type="Gene3D" id="3.30.810.10">
    <property type="entry name" value="2-Layer Sandwich"/>
    <property type="match status" value="1"/>
</dbReference>
<dbReference type="AlphaFoldDB" id="A0AB34KKI0"/>
<evidence type="ECO:0000259" key="3">
    <source>
        <dbReference type="PROSITE" id="PS51455"/>
    </source>
</evidence>
<dbReference type="InterPro" id="IPR027483">
    <property type="entry name" value="PInositol-4-P-4/5-kinase_C_sf"/>
</dbReference>
<dbReference type="SUPFAM" id="SSF56104">
    <property type="entry name" value="SAICAR synthase-like"/>
    <property type="match status" value="1"/>
</dbReference>
<keyword evidence="1" id="KW-0067">ATP-binding</keyword>
<keyword evidence="5" id="KW-1185">Reference proteome</keyword>
<dbReference type="GO" id="GO:0005524">
    <property type="term" value="F:ATP binding"/>
    <property type="evidence" value="ECO:0007669"/>
    <property type="project" value="UniProtKB-UniRule"/>
</dbReference>
<dbReference type="GeneID" id="96008231"/>